<keyword evidence="4" id="KW-1185">Reference proteome</keyword>
<proteinExistence type="inferred from homology"/>
<dbReference type="Pfam" id="PF01051">
    <property type="entry name" value="Rep3_N"/>
    <property type="match status" value="1"/>
</dbReference>
<evidence type="ECO:0000313" key="4">
    <source>
        <dbReference type="Proteomes" id="UP000622017"/>
    </source>
</evidence>
<dbReference type="SUPFAM" id="SSF46785">
    <property type="entry name" value="Winged helix' DNA-binding domain"/>
    <property type="match status" value="2"/>
</dbReference>
<name>A0ABR7MQ53_9BACT</name>
<evidence type="ECO:0000256" key="1">
    <source>
        <dbReference type="ARBA" id="ARBA00038283"/>
    </source>
</evidence>
<reference evidence="3 4" key="1">
    <citation type="submission" date="2020-08" db="EMBL/GenBank/DDBJ databases">
        <title>Hymenobacter sp.</title>
        <authorList>
            <person name="Kim M.K."/>
        </authorList>
    </citation>
    <scope>NUCLEOTIDE SEQUENCE [LARGE SCALE GENOMIC DNA]</scope>
    <source>
        <strain evidence="3 4">BT507</strain>
    </source>
</reference>
<dbReference type="InterPro" id="IPR036388">
    <property type="entry name" value="WH-like_DNA-bd_sf"/>
</dbReference>
<dbReference type="InterPro" id="IPR036390">
    <property type="entry name" value="WH_DNA-bd_sf"/>
</dbReference>
<organism evidence="3 4">
    <name type="scientific">Hymenobacter citatus</name>
    <dbReference type="NCBI Taxonomy" id="2763506"/>
    <lineage>
        <taxon>Bacteria</taxon>
        <taxon>Pseudomonadati</taxon>
        <taxon>Bacteroidota</taxon>
        <taxon>Cytophagia</taxon>
        <taxon>Cytophagales</taxon>
        <taxon>Hymenobacteraceae</taxon>
        <taxon>Hymenobacter</taxon>
    </lineage>
</organism>
<comment type="caution">
    <text evidence="3">The sequence shown here is derived from an EMBL/GenBank/DDBJ whole genome shotgun (WGS) entry which is preliminary data.</text>
</comment>
<dbReference type="RefSeq" id="WP_187321426.1">
    <property type="nucleotide sequence ID" value="NZ_JACSCY010000025.1"/>
</dbReference>
<dbReference type="InterPro" id="IPR000525">
    <property type="entry name" value="Initiator_Rep_WH1"/>
</dbReference>
<dbReference type="Gene3D" id="1.10.10.10">
    <property type="entry name" value="Winged helix-like DNA-binding domain superfamily/Winged helix DNA-binding domain"/>
    <property type="match status" value="2"/>
</dbReference>
<dbReference type="Pfam" id="PF21205">
    <property type="entry name" value="Rep3_C"/>
    <property type="match status" value="1"/>
</dbReference>
<evidence type="ECO:0000313" key="3">
    <source>
        <dbReference type="EMBL" id="MBC6613211.1"/>
    </source>
</evidence>
<accession>A0ABR7MQ53</accession>
<dbReference type="EMBL" id="JACSCY010000025">
    <property type="protein sequence ID" value="MBC6613211.1"/>
    <property type="molecule type" value="Genomic_DNA"/>
</dbReference>
<evidence type="ECO:0000259" key="2">
    <source>
        <dbReference type="Pfam" id="PF01051"/>
    </source>
</evidence>
<dbReference type="Proteomes" id="UP000622017">
    <property type="component" value="Unassembled WGS sequence"/>
</dbReference>
<sequence length="397" mass="45789">MKSPASKITAVVAQHNALVNARFSFAPMQMRLFIALLTRIDFNDEEFQPQFIPFEELLHSKSKKGGSSYEAIADMCRDITKFTVHIEELDEQTRKRKKKPVYLNRPLMAQADYHGEMGGVVASFNPLIMPYLLQLRESGNFTTAEVEQLHKLKSPYSLRIYFLLREYGDFGKRTMTLEQLRFALDIDENEYREFKNLKARVLDKAQDEIATTDIPFTYNVERSGRSAKSIIFSFPPTGTATIMTSIARPVWQQRLIESGVGNRSIATIEAQLSAGEYDEGYVEYVMRVVQSQFRKGKIKKPAGAIYKALVEKYLLEDYAASQTPRQLAKKELPKATEKKEEVAFRLSEVREMYDNPGPYALRQKRADTFEQHLQQVYLQDGFRIEKRGQEDWLVKQS</sequence>
<comment type="similarity">
    <text evidence="1">Belongs to the initiator RepB protein family.</text>
</comment>
<protein>
    <submittedName>
        <fullName evidence="3">Replication initiation protein</fullName>
    </submittedName>
</protein>
<gene>
    <name evidence="3" type="ORF">H8B15_19980</name>
</gene>
<feature type="domain" description="Initiator Rep protein WH1" evidence="2">
    <location>
        <begin position="12"/>
        <end position="164"/>
    </location>
</feature>